<dbReference type="SUPFAM" id="SSF50249">
    <property type="entry name" value="Nucleic acid-binding proteins"/>
    <property type="match status" value="1"/>
</dbReference>
<name>A0A7C4ESC0_9BACT</name>
<dbReference type="InterPro" id="IPR022002">
    <property type="entry name" value="ChsH2_Znr"/>
</dbReference>
<sequence>MNIIDSSSELLIGTFEKAMPYEWSVGIYGSRFFQEIRQNRRFIGIRCPKCGRVYAPPRRLCGPCFEELSELVPLSDTGILVAYTIVNYPFQDPNTGKQRPIPYTYGYIKLDGADSIFSHIINELNPSRIKVGMRVKAIFKDENDMEGNIQDIKYFEPVD</sequence>
<reference evidence="3" key="1">
    <citation type="journal article" date="2020" name="mSystems">
        <title>Genome- and Community-Level Interaction Insights into Carbon Utilization and Element Cycling Functions of Hydrothermarchaeota in Hydrothermal Sediment.</title>
        <authorList>
            <person name="Zhou Z."/>
            <person name="Liu Y."/>
            <person name="Xu W."/>
            <person name="Pan J."/>
            <person name="Luo Z.H."/>
            <person name="Li M."/>
        </authorList>
    </citation>
    <scope>NUCLEOTIDE SEQUENCE [LARGE SCALE GENOMIC DNA]</scope>
    <source>
        <strain evidence="3">SpSt-769</strain>
    </source>
</reference>
<evidence type="ECO:0000313" key="3">
    <source>
        <dbReference type="EMBL" id="HGH60011.1"/>
    </source>
</evidence>
<protein>
    <submittedName>
        <fullName evidence="3">Zn-ribbon domain-containing OB-fold protein</fullName>
    </submittedName>
</protein>
<feature type="domain" description="ChsH2 rubredoxin-like zinc ribbon" evidence="2">
    <location>
        <begin position="37"/>
        <end position="66"/>
    </location>
</feature>
<dbReference type="PANTHER" id="PTHR34075:SF4">
    <property type="entry name" value="DUF35 DOMAIN-CONTAINING PROTEIN"/>
    <property type="match status" value="1"/>
</dbReference>
<dbReference type="Gene3D" id="6.10.30.10">
    <property type="match status" value="1"/>
</dbReference>
<dbReference type="Pfam" id="PF01796">
    <property type="entry name" value="OB_ChsH2_C"/>
    <property type="match status" value="1"/>
</dbReference>
<dbReference type="InterPro" id="IPR012340">
    <property type="entry name" value="NA-bd_OB-fold"/>
</dbReference>
<dbReference type="PANTHER" id="PTHR34075">
    <property type="entry name" value="BLR3430 PROTEIN"/>
    <property type="match status" value="1"/>
</dbReference>
<comment type="caution">
    <text evidence="3">The sequence shown here is derived from an EMBL/GenBank/DDBJ whole genome shotgun (WGS) entry which is preliminary data.</text>
</comment>
<evidence type="ECO:0000259" key="1">
    <source>
        <dbReference type="Pfam" id="PF01796"/>
    </source>
</evidence>
<dbReference type="InterPro" id="IPR002878">
    <property type="entry name" value="ChsH2_C"/>
</dbReference>
<dbReference type="Pfam" id="PF12172">
    <property type="entry name" value="zf-ChsH2"/>
    <property type="match status" value="1"/>
</dbReference>
<proteinExistence type="predicted"/>
<accession>A0A7C4ESC0</accession>
<gene>
    <name evidence="3" type="ORF">ENV54_01785</name>
</gene>
<dbReference type="InterPro" id="IPR052513">
    <property type="entry name" value="Thioester_dehydratase-like"/>
</dbReference>
<feature type="domain" description="ChsH2 C-terminal OB-fold" evidence="1">
    <location>
        <begin position="72"/>
        <end position="139"/>
    </location>
</feature>
<dbReference type="AlphaFoldDB" id="A0A7C4ESC0"/>
<organism evidence="3">
    <name type="scientific">Desulfomonile tiedjei</name>
    <dbReference type="NCBI Taxonomy" id="2358"/>
    <lineage>
        <taxon>Bacteria</taxon>
        <taxon>Pseudomonadati</taxon>
        <taxon>Thermodesulfobacteriota</taxon>
        <taxon>Desulfomonilia</taxon>
        <taxon>Desulfomonilales</taxon>
        <taxon>Desulfomonilaceae</taxon>
        <taxon>Desulfomonile</taxon>
    </lineage>
</organism>
<evidence type="ECO:0000259" key="2">
    <source>
        <dbReference type="Pfam" id="PF12172"/>
    </source>
</evidence>
<dbReference type="EMBL" id="DTGT01000058">
    <property type="protein sequence ID" value="HGH60011.1"/>
    <property type="molecule type" value="Genomic_DNA"/>
</dbReference>